<evidence type="ECO:0000313" key="2">
    <source>
        <dbReference type="EMBL" id="KKK67379.1"/>
    </source>
</evidence>
<evidence type="ECO:0000259" key="1">
    <source>
        <dbReference type="Pfam" id="PF13476"/>
    </source>
</evidence>
<name>A0A0F8ZLX7_9ZZZZ</name>
<dbReference type="Gene3D" id="3.40.50.300">
    <property type="entry name" value="P-loop containing nucleotide triphosphate hydrolases"/>
    <property type="match status" value="1"/>
</dbReference>
<dbReference type="InterPro" id="IPR038729">
    <property type="entry name" value="Rad50/SbcC_AAA"/>
</dbReference>
<proteinExistence type="predicted"/>
<dbReference type="Pfam" id="PF13476">
    <property type="entry name" value="AAA_23"/>
    <property type="match status" value="1"/>
</dbReference>
<accession>A0A0F8ZLX7</accession>
<feature type="non-terminal residue" evidence="2">
    <location>
        <position position="264"/>
    </location>
</feature>
<organism evidence="2">
    <name type="scientific">marine sediment metagenome</name>
    <dbReference type="NCBI Taxonomy" id="412755"/>
    <lineage>
        <taxon>unclassified sequences</taxon>
        <taxon>metagenomes</taxon>
        <taxon>ecological metagenomes</taxon>
    </lineage>
</organism>
<dbReference type="AlphaFoldDB" id="A0A0F8ZLX7"/>
<protein>
    <recommendedName>
        <fullName evidence="1">Rad50/SbcC-type AAA domain-containing protein</fullName>
    </recommendedName>
</protein>
<dbReference type="PANTHER" id="PTHR32114:SF2">
    <property type="entry name" value="ABC TRANSPORTER ABCH.3"/>
    <property type="match status" value="1"/>
</dbReference>
<dbReference type="PANTHER" id="PTHR32114">
    <property type="entry name" value="ABC TRANSPORTER ABCH.3"/>
    <property type="match status" value="1"/>
</dbReference>
<dbReference type="SUPFAM" id="SSF52540">
    <property type="entry name" value="P-loop containing nucleoside triphosphate hydrolases"/>
    <property type="match status" value="1"/>
</dbReference>
<reference evidence="2" key="1">
    <citation type="journal article" date="2015" name="Nature">
        <title>Complex archaea that bridge the gap between prokaryotes and eukaryotes.</title>
        <authorList>
            <person name="Spang A."/>
            <person name="Saw J.H."/>
            <person name="Jorgensen S.L."/>
            <person name="Zaremba-Niedzwiedzka K."/>
            <person name="Martijn J."/>
            <person name="Lind A.E."/>
            <person name="van Eijk R."/>
            <person name="Schleper C."/>
            <person name="Guy L."/>
            <person name="Ettema T.J."/>
        </authorList>
    </citation>
    <scope>NUCLEOTIDE SEQUENCE</scope>
</reference>
<dbReference type="GO" id="GO:0016887">
    <property type="term" value="F:ATP hydrolysis activity"/>
    <property type="evidence" value="ECO:0007669"/>
    <property type="project" value="InterPro"/>
</dbReference>
<feature type="domain" description="Rad50/SbcC-type AAA" evidence="1">
    <location>
        <begin position="5"/>
        <end position="258"/>
    </location>
</feature>
<dbReference type="InterPro" id="IPR027417">
    <property type="entry name" value="P-loop_NTPase"/>
</dbReference>
<dbReference type="GO" id="GO:0006302">
    <property type="term" value="P:double-strand break repair"/>
    <property type="evidence" value="ECO:0007669"/>
    <property type="project" value="InterPro"/>
</dbReference>
<sequence>MIPGRLYVRNFMSIGVVDINLQDQGLVLISGDNQDIQSANSNAAGKSSLFEALLWCYLGETYRGVNADKVARIVKETGKVAKGGCAVVHEVQVNGSTYRISRFRKDTKFKNRVVFEQIAPEQVDLTQGKAPDTDKMILRTLGIHPEILQQTTMIGQGMPWKFTDLKDADRKRVMTEMLSLHVWDVGSDEFRRRATGIQGQTDQATSALAVQEEQLDGYIQAVNLRREELQRVESSPVADPAEIQSLETGISEAQTTIKALQDAL</sequence>
<gene>
    <name evidence="2" type="ORF">LCGC14_2954670</name>
</gene>
<dbReference type="EMBL" id="LAZR01059645">
    <property type="protein sequence ID" value="KKK67379.1"/>
    <property type="molecule type" value="Genomic_DNA"/>
</dbReference>
<comment type="caution">
    <text evidence="2">The sequence shown here is derived from an EMBL/GenBank/DDBJ whole genome shotgun (WGS) entry which is preliminary data.</text>
</comment>